<dbReference type="EMBL" id="ML119112">
    <property type="protein sequence ID" value="RPB15636.1"/>
    <property type="molecule type" value="Genomic_DNA"/>
</dbReference>
<evidence type="ECO:0000259" key="3">
    <source>
        <dbReference type="Pfam" id="PF00501"/>
    </source>
</evidence>
<keyword evidence="1" id="KW-0547">Nucleotide-binding</keyword>
<name>A0A3N4KYM0_9PEZI</name>
<evidence type="ECO:0000313" key="5">
    <source>
        <dbReference type="Proteomes" id="UP000277580"/>
    </source>
</evidence>
<organism evidence="4 5">
    <name type="scientific">Morchella conica CCBAS932</name>
    <dbReference type="NCBI Taxonomy" id="1392247"/>
    <lineage>
        <taxon>Eukaryota</taxon>
        <taxon>Fungi</taxon>
        <taxon>Dikarya</taxon>
        <taxon>Ascomycota</taxon>
        <taxon>Pezizomycotina</taxon>
        <taxon>Pezizomycetes</taxon>
        <taxon>Pezizales</taxon>
        <taxon>Morchellaceae</taxon>
        <taxon>Morchella</taxon>
    </lineage>
</organism>
<dbReference type="PROSITE" id="PS00455">
    <property type="entry name" value="AMP_BINDING"/>
    <property type="match status" value="1"/>
</dbReference>
<dbReference type="FunCoup" id="A0A3N4KYM0">
    <property type="interactions" value="277"/>
</dbReference>
<dbReference type="PANTHER" id="PTHR43272">
    <property type="entry name" value="LONG-CHAIN-FATTY-ACID--COA LIGASE"/>
    <property type="match status" value="1"/>
</dbReference>
<dbReference type="Proteomes" id="UP000277580">
    <property type="component" value="Unassembled WGS sequence"/>
</dbReference>
<dbReference type="GO" id="GO:0016020">
    <property type="term" value="C:membrane"/>
    <property type="evidence" value="ECO:0007669"/>
    <property type="project" value="TreeGrafter"/>
</dbReference>
<dbReference type="Pfam" id="PF00501">
    <property type="entry name" value="AMP-binding"/>
    <property type="match status" value="1"/>
</dbReference>
<proteinExistence type="predicted"/>
<dbReference type="GO" id="GO:0005783">
    <property type="term" value="C:endoplasmic reticulum"/>
    <property type="evidence" value="ECO:0007669"/>
    <property type="project" value="TreeGrafter"/>
</dbReference>
<dbReference type="Gene3D" id="3.40.50.12780">
    <property type="entry name" value="N-terminal domain of ligase-like"/>
    <property type="match status" value="1"/>
</dbReference>
<evidence type="ECO:0000313" key="4">
    <source>
        <dbReference type="EMBL" id="RPB15636.1"/>
    </source>
</evidence>
<gene>
    <name evidence="4" type="ORF">P167DRAFT_409030</name>
</gene>
<dbReference type="OrthoDB" id="1700726at2759"/>
<dbReference type="AlphaFoldDB" id="A0A3N4KYM0"/>
<sequence length="642" mass="71087">MFEAFEAASRKWPDNKCLGWREQDKKTGVWGPYLWMDYQTVQKRRTDFGAGLVHLHQSIGLTIDKYGIGIWSANRPEWQITDLAAMSQSLYTVSIYDTLGPSATEYIINHSELNCVVASLNHIPTLLSLKERLPTLKFIISMDPLEDGEPVGNTKKALLGAWAAKEGVQLHSIYDIELLGQQHPKPFAPPSPDDAITINYTSGTTGFPKGVLLTHMNAVCAASCAHLSPMYQMPGDFSLSYLPLAHIYARVTEHAQLWSGCAIGYWHGNILELTDDLKALRPNTFISVPRLYNRFNSAIKSLTIEQGGVKGALSRKAVDTKLANLKSCGSNKHGLYDRLWGNKVRTGIGFDRLRACVSGSAPIAPSVISFLRIVFSNNFIEGYGLTETYAVTLGQLAQDNSAGNVGPPTFAAECVLRDVPEMGYTSKDKPYPRGELLTRGPMVFKGYYKAPDKTAEVLDADGWFATGDICKVDELGRFSIIDRVKNLLKLAQGEYVSPERVENAYLGSMNIFQQAYVHGDSFQPFLVAVMGVDRENFSTFAGKVLKKTIAPLDTEAVTAACGDIVVRKAVLREMDKVIKKNKMTGFERVRNVHLCLDPFTIENDLLTPTLKLKRPPAAKAFKEQIDSLYQEALAEEPKKSKL</sequence>
<protein>
    <submittedName>
        <fullName evidence="4">Acetyl-CoA synthetase-like protein</fullName>
    </submittedName>
</protein>
<dbReference type="InParanoid" id="A0A3N4KYM0"/>
<dbReference type="InterPro" id="IPR020845">
    <property type="entry name" value="AMP-binding_CS"/>
</dbReference>
<reference evidence="4 5" key="1">
    <citation type="journal article" date="2018" name="Nat. Ecol. Evol.">
        <title>Pezizomycetes genomes reveal the molecular basis of ectomycorrhizal truffle lifestyle.</title>
        <authorList>
            <person name="Murat C."/>
            <person name="Payen T."/>
            <person name="Noel B."/>
            <person name="Kuo A."/>
            <person name="Morin E."/>
            <person name="Chen J."/>
            <person name="Kohler A."/>
            <person name="Krizsan K."/>
            <person name="Balestrini R."/>
            <person name="Da Silva C."/>
            <person name="Montanini B."/>
            <person name="Hainaut M."/>
            <person name="Levati E."/>
            <person name="Barry K.W."/>
            <person name="Belfiori B."/>
            <person name="Cichocki N."/>
            <person name="Clum A."/>
            <person name="Dockter R.B."/>
            <person name="Fauchery L."/>
            <person name="Guy J."/>
            <person name="Iotti M."/>
            <person name="Le Tacon F."/>
            <person name="Lindquist E.A."/>
            <person name="Lipzen A."/>
            <person name="Malagnac F."/>
            <person name="Mello A."/>
            <person name="Molinier V."/>
            <person name="Miyauchi S."/>
            <person name="Poulain J."/>
            <person name="Riccioni C."/>
            <person name="Rubini A."/>
            <person name="Sitrit Y."/>
            <person name="Splivallo R."/>
            <person name="Traeger S."/>
            <person name="Wang M."/>
            <person name="Zifcakova L."/>
            <person name="Wipf D."/>
            <person name="Zambonelli A."/>
            <person name="Paolocci F."/>
            <person name="Nowrousian M."/>
            <person name="Ottonello S."/>
            <person name="Baldrian P."/>
            <person name="Spatafora J.W."/>
            <person name="Henrissat B."/>
            <person name="Nagy L.G."/>
            <person name="Aury J.M."/>
            <person name="Wincker P."/>
            <person name="Grigoriev I.V."/>
            <person name="Bonfante P."/>
            <person name="Martin F.M."/>
        </authorList>
    </citation>
    <scope>NUCLEOTIDE SEQUENCE [LARGE SCALE GENOMIC DNA]</scope>
    <source>
        <strain evidence="4 5">CCBAS932</strain>
    </source>
</reference>
<keyword evidence="5" id="KW-1185">Reference proteome</keyword>
<accession>A0A3N4KYM0</accession>
<evidence type="ECO:0000256" key="1">
    <source>
        <dbReference type="ARBA" id="ARBA00022741"/>
    </source>
</evidence>
<dbReference type="InterPro" id="IPR042099">
    <property type="entry name" value="ANL_N_sf"/>
</dbReference>
<keyword evidence="2" id="KW-0067">ATP-binding</keyword>
<evidence type="ECO:0000256" key="2">
    <source>
        <dbReference type="ARBA" id="ARBA00022840"/>
    </source>
</evidence>
<dbReference type="GO" id="GO:0005524">
    <property type="term" value="F:ATP binding"/>
    <property type="evidence" value="ECO:0007669"/>
    <property type="project" value="UniProtKB-KW"/>
</dbReference>
<feature type="domain" description="AMP-dependent synthetase/ligase" evidence="3">
    <location>
        <begin position="6"/>
        <end position="448"/>
    </location>
</feature>
<dbReference type="InterPro" id="IPR000873">
    <property type="entry name" value="AMP-dep_synth/lig_dom"/>
</dbReference>
<dbReference type="GO" id="GO:0004467">
    <property type="term" value="F:long-chain fatty acid-CoA ligase activity"/>
    <property type="evidence" value="ECO:0007669"/>
    <property type="project" value="TreeGrafter"/>
</dbReference>
<dbReference type="PANTHER" id="PTHR43272:SF33">
    <property type="entry name" value="AMP-BINDING DOMAIN-CONTAINING PROTEIN-RELATED"/>
    <property type="match status" value="1"/>
</dbReference>
<dbReference type="SUPFAM" id="SSF56801">
    <property type="entry name" value="Acetyl-CoA synthetase-like"/>
    <property type="match status" value="1"/>
</dbReference>
<dbReference type="STRING" id="1392247.A0A3N4KYM0"/>